<accession>A0A1F7URG5</accession>
<name>A0A1F7URG5_9BACT</name>
<dbReference type="Proteomes" id="UP000176846">
    <property type="component" value="Unassembled WGS sequence"/>
</dbReference>
<dbReference type="EMBL" id="MGEK01000039">
    <property type="protein sequence ID" value="OGL80298.1"/>
    <property type="molecule type" value="Genomic_DNA"/>
</dbReference>
<dbReference type="PANTHER" id="PTHR22916:SF3">
    <property type="entry name" value="UDP-GLCNAC:BETAGAL BETA-1,3-N-ACETYLGLUCOSAMINYLTRANSFERASE-LIKE PROTEIN 1"/>
    <property type="match status" value="1"/>
</dbReference>
<dbReference type="SUPFAM" id="SSF53448">
    <property type="entry name" value="Nucleotide-diphospho-sugar transferases"/>
    <property type="match status" value="1"/>
</dbReference>
<evidence type="ECO:0000259" key="1">
    <source>
        <dbReference type="Pfam" id="PF00535"/>
    </source>
</evidence>
<dbReference type="Gene3D" id="3.90.550.10">
    <property type="entry name" value="Spore Coat Polysaccharide Biosynthesis Protein SpsA, Chain A"/>
    <property type="match status" value="1"/>
</dbReference>
<feature type="domain" description="Glycosyltransferase 2-like" evidence="1">
    <location>
        <begin position="7"/>
        <end position="169"/>
    </location>
</feature>
<dbReference type="Pfam" id="PF00535">
    <property type="entry name" value="Glycos_transf_2"/>
    <property type="match status" value="1"/>
</dbReference>
<sequence>MQSELVSIIIPTRNRSTLLPYAIRSVLGQTYKNIQVIVHDNNSSDETPEVVKPYLIDHRMEYHRANRDLAMAENWNAAFQYVKGNYFVRLDDDNVFSSNFIESALREVTRLDLDIMTFCPLIVHLNKKLFYLFHPEDKTYLLDQFQLFYFEYFTLTDSNYTLYRRSAIQKMLSDDLIYRGALADRFMNYSAAHYMNQLGLKVGINSLVKGVTRFDYRPSFKSDYQLTYTDYAKFSPESIKREMNCHNNFYAHRIATVMEFFDVYQNEKLQNFLENAITPAALRGATAAMGHIYRVKSVYTLKELFFYMRYLIFITWHLLMHPFSRMEGKCIWVSLAVLWRKAFWCFGRSFVNLVTCAERQATNVVEPLFGEQVIKEVLGGRKINSYKAASIHGSLMQLLKKISVAYD</sequence>
<evidence type="ECO:0000313" key="2">
    <source>
        <dbReference type="EMBL" id="OGL80298.1"/>
    </source>
</evidence>
<dbReference type="InterPro" id="IPR029044">
    <property type="entry name" value="Nucleotide-diphossugar_trans"/>
</dbReference>
<dbReference type="InterPro" id="IPR001173">
    <property type="entry name" value="Glyco_trans_2-like"/>
</dbReference>
<dbReference type="AlphaFoldDB" id="A0A1F7URG5"/>
<evidence type="ECO:0000313" key="3">
    <source>
        <dbReference type="Proteomes" id="UP000176846"/>
    </source>
</evidence>
<reference evidence="2 3" key="1">
    <citation type="journal article" date="2016" name="Nat. Commun.">
        <title>Thousands of microbial genomes shed light on interconnected biogeochemical processes in an aquifer system.</title>
        <authorList>
            <person name="Anantharaman K."/>
            <person name="Brown C.T."/>
            <person name="Hug L.A."/>
            <person name="Sharon I."/>
            <person name="Castelle C.J."/>
            <person name="Probst A.J."/>
            <person name="Thomas B.C."/>
            <person name="Singh A."/>
            <person name="Wilkins M.J."/>
            <person name="Karaoz U."/>
            <person name="Brodie E.L."/>
            <person name="Williams K.H."/>
            <person name="Hubbard S.S."/>
            <person name="Banfield J.F."/>
        </authorList>
    </citation>
    <scope>NUCLEOTIDE SEQUENCE [LARGE SCALE GENOMIC DNA]</scope>
</reference>
<proteinExistence type="predicted"/>
<dbReference type="CDD" id="cd00761">
    <property type="entry name" value="Glyco_tranf_GTA_type"/>
    <property type="match status" value="1"/>
</dbReference>
<dbReference type="PANTHER" id="PTHR22916">
    <property type="entry name" value="GLYCOSYLTRANSFERASE"/>
    <property type="match status" value="1"/>
</dbReference>
<organism evidence="2 3">
    <name type="scientific">Candidatus Uhrbacteria bacterium RIFCSPLOWO2_01_FULL_47_25</name>
    <dbReference type="NCBI Taxonomy" id="1802402"/>
    <lineage>
        <taxon>Bacteria</taxon>
        <taxon>Candidatus Uhriibacteriota</taxon>
    </lineage>
</organism>
<gene>
    <name evidence="2" type="ORF">A2936_02935</name>
</gene>
<protein>
    <recommendedName>
        <fullName evidence="1">Glycosyltransferase 2-like domain-containing protein</fullName>
    </recommendedName>
</protein>
<dbReference type="GO" id="GO:0016758">
    <property type="term" value="F:hexosyltransferase activity"/>
    <property type="evidence" value="ECO:0007669"/>
    <property type="project" value="UniProtKB-ARBA"/>
</dbReference>
<comment type="caution">
    <text evidence="2">The sequence shown here is derived from an EMBL/GenBank/DDBJ whole genome shotgun (WGS) entry which is preliminary data.</text>
</comment>